<organism evidence="1">
    <name type="scientific">Strongyloides stercoralis</name>
    <name type="common">Threadworm</name>
    <dbReference type="NCBI Taxonomy" id="6248"/>
    <lineage>
        <taxon>Eukaryota</taxon>
        <taxon>Metazoa</taxon>
        <taxon>Ecdysozoa</taxon>
        <taxon>Nematoda</taxon>
        <taxon>Chromadorea</taxon>
        <taxon>Rhabditida</taxon>
        <taxon>Tylenchina</taxon>
        <taxon>Panagrolaimomorpha</taxon>
        <taxon>Strongyloidoidea</taxon>
        <taxon>Strongyloididae</taxon>
        <taxon>Strongyloides</taxon>
    </lineage>
</organism>
<dbReference type="AlphaFoldDB" id="A0A0K0ET02"/>
<protein>
    <submittedName>
        <fullName evidence="1">Histone domain-containing protein</fullName>
    </submittedName>
</protein>
<sequence length="111" mass="12930">MSRDKKTSSKRNRKNVTVGVRGFVKITIPRFVNGRNIRFTRYIKNFKQLQDRQNSCLSLFYAILPGIKSYLELIVRETIIHCYEEGRSVVTTEDVIHSLKKHANMLGLTKD</sequence>
<reference evidence="1" key="1">
    <citation type="submission" date="2015-08" db="UniProtKB">
        <authorList>
            <consortium name="WormBaseParasite"/>
        </authorList>
    </citation>
    <scope>IDENTIFICATION</scope>
</reference>
<accession>A0A0K0ET02</accession>
<dbReference type="WBParaSite" id="SSTP_0001257850.1">
    <property type="protein sequence ID" value="SSTP_0001257850.1"/>
    <property type="gene ID" value="SSTP_0001257850"/>
</dbReference>
<proteinExistence type="predicted"/>
<name>A0A0K0ET02_STRER</name>
<evidence type="ECO:0000313" key="1">
    <source>
        <dbReference type="WBParaSite" id="SSTP_0001257850.1"/>
    </source>
</evidence>